<dbReference type="NCBIfam" id="TIGR01664">
    <property type="entry name" value="DNA-3'-Pase"/>
    <property type="match status" value="1"/>
</dbReference>
<dbReference type="Pfam" id="PF08645">
    <property type="entry name" value="PNK3P"/>
    <property type="match status" value="1"/>
</dbReference>
<gene>
    <name evidence="1" type="ORF">KASA_0P03784G</name>
</gene>
<evidence type="ECO:0000313" key="1">
    <source>
        <dbReference type="EMBL" id="SMN19205.1"/>
    </source>
</evidence>
<dbReference type="GO" id="GO:0003690">
    <property type="term" value="F:double-stranded DNA binding"/>
    <property type="evidence" value="ECO:0007669"/>
    <property type="project" value="TreeGrafter"/>
</dbReference>
<reference evidence="1 2" key="1">
    <citation type="submission" date="2017-04" db="EMBL/GenBank/DDBJ databases">
        <authorList>
            <person name="Afonso C.L."/>
            <person name="Miller P.J."/>
            <person name="Scott M.A."/>
            <person name="Spackman E."/>
            <person name="Goraichik I."/>
            <person name="Dimitrov K.M."/>
            <person name="Suarez D.L."/>
            <person name="Swayne D.E."/>
        </authorList>
    </citation>
    <scope>NUCLEOTIDE SEQUENCE [LARGE SCALE GENOMIC DNA]</scope>
</reference>
<dbReference type="PANTHER" id="PTHR12083:SF9">
    <property type="entry name" value="BIFUNCTIONAL POLYNUCLEOTIDE PHOSPHATASE_KINASE"/>
    <property type="match status" value="1"/>
</dbReference>
<dbReference type="InterPro" id="IPR006551">
    <property type="entry name" value="Polynucleotide_phosphatase"/>
</dbReference>
<dbReference type="OrthoDB" id="19045at2759"/>
<proteinExistence type="predicted"/>
<dbReference type="InterPro" id="IPR036412">
    <property type="entry name" value="HAD-like_sf"/>
</dbReference>
<protein>
    <submittedName>
        <fullName evidence="1">Similar to Saccharomyces cerevisiae YMR156C TPP1 DNA 3'-phosphatase that functions in repair of endogenous damage of double-stranded DNA</fullName>
    </submittedName>
</protein>
<dbReference type="EMBL" id="FXLY01000003">
    <property type="protein sequence ID" value="SMN19205.1"/>
    <property type="molecule type" value="Genomic_DNA"/>
</dbReference>
<dbReference type="InterPro" id="IPR023214">
    <property type="entry name" value="HAD_sf"/>
</dbReference>
<evidence type="ECO:0000313" key="2">
    <source>
        <dbReference type="Proteomes" id="UP000196158"/>
    </source>
</evidence>
<name>A0A1X7R0N7_9SACH</name>
<dbReference type="SUPFAM" id="SSF56784">
    <property type="entry name" value="HAD-like"/>
    <property type="match status" value="1"/>
</dbReference>
<dbReference type="InterPro" id="IPR013954">
    <property type="entry name" value="PNK3P"/>
</dbReference>
<sequence>MSHNRYITPELIKYTPKNGEVPADDAKFYAFDLDHTLIQPKNPKAIFARGPNDWKFMEFKDGEQTLTTLINICKNDSKVQIVIFTNQGGVITVPSNSKSCNTFTSKIENVFKYISTQENGDLLLSRLWLYSSTMKPAALFPKQKKQTSKKSITKQSTLPFLERPKDNKKEVGDSNKSLEELFNSMRKPNIGMGERFIKDIQKRNPSIMKHNMKWAYYCGDAAGRSSDFSDTDKIFAKNMGIDFKTPEEVFIS</sequence>
<dbReference type="Gene3D" id="3.40.50.1000">
    <property type="entry name" value="HAD superfamily/HAD-like"/>
    <property type="match status" value="1"/>
</dbReference>
<dbReference type="Proteomes" id="UP000196158">
    <property type="component" value="Unassembled WGS sequence"/>
</dbReference>
<dbReference type="AlphaFoldDB" id="A0A1X7R0N7"/>
<organism evidence="1 2">
    <name type="scientific">Maudiozyma saulgeensis</name>
    <dbReference type="NCBI Taxonomy" id="1789683"/>
    <lineage>
        <taxon>Eukaryota</taxon>
        <taxon>Fungi</taxon>
        <taxon>Dikarya</taxon>
        <taxon>Ascomycota</taxon>
        <taxon>Saccharomycotina</taxon>
        <taxon>Saccharomycetes</taxon>
        <taxon>Saccharomycetales</taxon>
        <taxon>Saccharomycetaceae</taxon>
        <taxon>Maudiozyma</taxon>
    </lineage>
</organism>
<dbReference type="GO" id="GO:0046404">
    <property type="term" value="F:ATP-dependent polydeoxyribonucleotide 5'-hydroxyl-kinase activity"/>
    <property type="evidence" value="ECO:0007669"/>
    <property type="project" value="TreeGrafter"/>
</dbReference>
<dbReference type="PANTHER" id="PTHR12083">
    <property type="entry name" value="BIFUNCTIONAL POLYNUCLEOTIDE PHOSPHATASE/KINASE"/>
    <property type="match status" value="1"/>
</dbReference>
<dbReference type="STRING" id="1789683.A0A1X7R0N7"/>
<dbReference type="GO" id="GO:0046403">
    <property type="term" value="F:polynucleotide 3'-phosphatase activity"/>
    <property type="evidence" value="ECO:0007669"/>
    <property type="project" value="TreeGrafter"/>
</dbReference>
<dbReference type="GO" id="GO:0006281">
    <property type="term" value="P:DNA repair"/>
    <property type="evidence" value="ECO:0007669"/>
    <property type="project" value="TreeGrafter"/>
</dbReference>
<keyword evidence="2" id="KW-1185">Reference proteome</keyword>
<accession>A0A1X7R0N7</accession>